<name>A0A1S2VPE5_9BACT</name>
<proteinExistence type="inferred from homology"/>
<dbReference type="OrthoDB" id="655312at2"/>
<dbReference type="Pfam" id="PF08281">
    <property type="entry name" value="Sigma70_r4_2"/>
    <property type="match status" value="1"/>
</dbReference>
<accession>A0A1S2VPE5</accession>
<dbReference type="PANTHER" id="PTHR43133:SF46">
    <property type="entry name" value="RNA POLYMERASE SIGMA-70 FACTOR ECF SUBFAMILY"/>
    <property type="match status" value="1"/>
</dbReference>
<evidence type="ECO:0000256" key="3">
    <source>
        <dbReference type="ARBA" id="ARBA00023082"/>
    </source>
</evidence>
<dbReference type="SUPFAM" id="SSF88659">
    <property type="entry name" value="Sigma3 and sigma4 domains of RNA polymerase sigma factors"/>
    <property type="match status" value="1"/>
</dbReference>
<dbReference type="RefSeq" id="WP_071501131.1">
    <property type="nucleotide sequence ID" value="NZ_MORL01000001.1"/>
</dbReference>
<dbReference type="GO" id="GO:0003677">
    <property type="term" value="F:DNA binding"/>
    <property type="evidence" value="ECO:0007669"/>
    <property type="project" value="InterPro"/>
</dbReference>
<keyword evidence="2" id="KW-0805">Transcription regulation</keyword>
<dbReference type="AlphaFoldDB" id="A0A1S2VPE5"/>
<organism evidence="8 9">
    <name type="scientific">Arsenicibacter rosenii</name>
    <dbReference type="NCBI Taxonomy" id="1750698"/>
    <lineage>
        <taxon>Bacteria</taxon>
        <taxon>Pseudomonadati</taxon>
        <taxon>Bacteroidota</taxon>
        <taxon>Cytophagia</taxon>
        <taxon>Cytophagales</taxon>
        <taxon>Spirosomataceae</taxon>
        <taxon>Arsenicibacter</taxon>
    </lineage>
</organism>
<dbReference type="PANTHER" id="PTHR43133">
    <property type="entry name" value="RNA POLYMERASE ECF-TYPE SIGMA FACTO"/>
    <property type="match status" value="1"/>
</dbReference>
<dbReference type="InterPro" id="IPR036388">
    <property type="entry name" value="WH-like_DNA-bd_sf"/>
</dbReference>
<keyword evidence="3" id="KW-0731">Sigma factor</keyword>
<dbReference type="Gene3D" id="1.10.10.10">
    <property type="entry name" value="Winged helix-like DNA-binding domain superfamily/Winged helix DNA-binding domain"/>
    <property type="match status" value="1"/>
</dbReference>
<evidence type="ECO:0000259" key="6">
    <source>
        <dbReference type="Pfam" id="PF04542"/>
    </source>
</evidence>
<dbReference type="Gene3D" id="1.10.1740.10">
    <property type="match status" value="1"/>
</dbReference>
<feature type="domain" description="RNA polymerase sigma-70 region 2" evidence="6">
    <location>
        <begin position="23"/>
        <end position="87"/>
    </location>
</feature>
<evidence type="ECO:0000313" key="8">
    <source>
        <dbReference type="EMBL" id="OIN60629.1"/>
    </source>
</evidence>
<feature type="domain" description="RNA polymerase sigma factor 70 region 4 type 2" evidence="7">
    <location>
        <begin position="118"/>
        <end position="170"/>
    </location>
</feature>
<dbReference type="Pfam" id="PF04542">
    <property type="entry name" value="Sigma70_r2"/>
    <property type="match status" value="1"/>
</dbReference>
<dbReference type="InterPro" id="IPR013324">
    <property type="entry name" value="RNA_pol_sigma_r3/r4-like"/>
</dbReference>
<keyword evidence="9" id="KW-1185">Reference proteome</keyword>
<keyword evidence="5" id="KW-0175">Coiled coil</keyword>
<gene>
    <name evidence="8" type="ORF">BLX24_00470</name>
</gene>
<sequence>MALLHEQILRDVIQGDQVAFARLYNHYRTPALKFCTSILKDEEEAENMVHEVFIKLWERRAQINPELNFNSYLFTCMRNMAFDYLKKMEKNEWLKQQYMERMANAREEDAEVLETQLQQLQTAVGSLSVKRRQILKMTVEEGMSYQEIAEMLNISKNTVKNQLVKAKQFLREKMDVATVASMMIAWLIG</sequence>
<keyword evidence="4" id="KW-0804">Transcription</keyword>
<evidence type="ECO:0000313" key="9">
    <source>
        <dbReference type="Proteomes" id="UP000181790"/>
    </source>
</evidence>
<comment type="caution">
    <text evidence="8">The sequence shown here is derived from an EMBL/GenBank/DDBJ whole genome shotgun (WGS) entry which is preliminary data.</text>
</comment>
<dbReference type="CDD" id="cd06171">
    <property type="entry name" value="Sigma70_r4"/>
    <property type="match status" value="1"/>
</dbReference>
<evidence type="ECO:0000256" key="1">
    <source>
        <dbReference type="ARBA" id="ARBA00010641"/>
    </source>
</evidence>
<protein>
    <submittedName>
        <fullName evidence="8">RNA polymerase sigma-70 factor</fullName>
    </submittedName>
</protein>
<comment type="similarity">
    <text evidence="1">Belongs to the sigma-70 factor family. ECF subfamily.</text>
</comment>
<dbReference type="InterPro" id="IPR013249">
    <property type="entry name" value="RNA_pol_sigma70_r4_t2"/>
</dbReference>
<dbReference type="GO" id="GO:0016987">
    <property type="term" value="F:sigma factor activity"/>
    <property type="evidence" value="ECO:0007669"/>
    <property type="project" value="UniProtKB-KW"/>
</dbReference>
<dbReference type="Proteomes" id="UP000181790">
    <property type="component" value="Unassembled WGS sequence"/>
</dbReference>
<dbReference type="InterPro" id="IPR039425">
    <property type="entry name" value="RNA_pol_sigma-70-like"/>
</dbReference>
<evidence type="ECO:0000256" key="4">
    <source>
        <dbReference type="ARBA" id="ARBA00023163"/>
    </source>
</evidence>
<dbReference type="InterPro" id="IPR013325">
    <property type="entry name" value="RNA_pol_sigma_r2"/>
</dbReference>
<dbReference type="InterPro" id="IPR007627">
    <property type="entry name" value="RNA_pol_sigma70_r2"/>
</dbReference>
<dbReference type="NCBIfam" id="TIGR02937">
    <property type="entry name" value="sigma70-ECF"/>
    <property type="match status" value="1"/>
</dbReference>
<evidence type="ECO:0000259" key="7">
    <source>
        <dbReference type="Pfam" id="PF08281"/>
    </source>
</evidence>
<dbReference type="InterPro" id="IPR014284">
    <property type="entry name" value="RNA_pol_sigma-70_dom"/>
</dbReference>
<dbReference type="GO" id="GO:0006352">
    <property type="term" value="P:DNA-templated transcription initiation"/>
    <property type="evidence" value="ECO:0007669"/>
    <property type="project" value="InterPro"/>
</dbReference>
<evidence type="ECO:0000256" key="2">
    <source>
        <dbReference type="ARBA" id="ARBA00023015"/>
    </source>
</evidence>
<dbReference type="InterPro" id="IPR014327">
    <property type="entry name" value="RNA_pol_sigma70_bacteroid"/>
</dbReference>
<feature type="coiled-coil region" evidence="5">
    <location>
        <begin position="88"/>
        <end position="123"/>
    </location>
</feature>
<dbReference type="NCBIfam" id="TIGR02985">
    <property type="entry name" value="Sig70_bacteroi1"/>
    <property type="match status" value="1"/>
</dbReference>
<dbReference type="EMBL" id="MORL01000001">
    <property type="protein sequence ID" value="OIN60629.1"/>
    <property type="molecule type" value="Genomic_DNA"/>
</dbReference>
<evidence type="ECO:0000256" key="5">
    <source>
        <dbReference type="SAM" id="Coils"/>
    </source>
</evidence>
<reference evidence="8 9" key="1">
    <citation type="submission" date="2016-10" db="EMBL/GenBank/DDBJ databases">
        <title>Arsenicibacter rosenii gen. nov., sp. nov., an efficient arsenic-methylating bacterium isolated from an arsenic-contaminated paddy soil.</title>
        <authorList>
            <person name="Huang K."/>
        </authorList>
    </citation>
    <scope>NUCLEOTIDE SEQUENCE [LARGE SCALE GENOMIC DNA]</scope>
    <source>
        <strain evidence="8 9">SM-1</strain>
    </source>
</reference>
<dbReference type="SUPFAM" id="SSF88946">
    <property type="entry name" value="Sigma2 domain of RNA polymerase sigma factors"/>
    <property type="match status" value="1"/>
</dbReference>